<dbReference type="OrthoDB" id="3920656at2759"/>
<feature type="compositionally biased region" description="Polar residues" evidence="1">
    <location>
        <begin position="16"/>
        <end position="25"/>
    </location>
</feature>
<organism evidence="2 3">
    <name type="scientific">Glonium stellatum</name>
    <dbReference type="NCBI Taxonomy" id="574774"/>
    <lineage>
        <taxon>Eukaryota</taxon>
        <taxon>Fungi</taxon>
        <taxon>Dikarya</taxon>
        <taxon>Ascomycota</taxon>
        <taxon>Pezizomycotina</taxon>
        <taxon>Dothideomycetes</taxon>
        <taxon>Pleosporomycetidae</taxon>
        <taxon>Gloniales</taxon>
        <taxon>Gloniaceae</taxon>
        <taxon>Glonium</taxon>
    </lineage>
</organism>
<evidence type="ECO:0000256" key="1">
    <source>
        <dbReference type="SAM" id="MobiDB-lite"/>
    </source>
</evidence>
<name>A0A8E2FC97_9PEZI</name>
<keyword evidence="3" id="KW-1185">Reference proteome</keyword>
<proteinExistence type="predicted"/>
<dbReference type="AlphaFoldDB" id="A0A8E2FC97"/>
<evidence type="ECO:0000313" key="3">
    <source>
        <dbReference type="Proteomes" id="UP000250140"/>
    </source>
</evidence>
<dbReference type="Proteomes" id="UP000250140">
    <property type="component" value="Unassembled WGS sequence"/>
</dbReference>
<feature type="region of interest" description="Disordered" evidence="1">
    <location>
        <begin position="1"/>
        <end position="36"/>
    </location>
</feature>
<sequence>MDRSEIAPQPIRNPDSGIQQSNQHQPPFIEHSKDDPFSHVRDLPVFPIYAPSDTEKLQKAVNQINRRRGPRYDVHAPLANGSANLSLHMRTTPRLTAILTRYSTPKDCAFPGIVVDVLEMAGNSSWQGNAIRLRTSRECCILVRDKWKIRLKAGSMWSKGANWKRVETISVEVEKDKMFPLGIIGRWQRAAAVEERTEIWRRFEKEYKTPELPEKA</sequence>
<reference evidence="2 3" key="1">
    <citation type="journal article" date="2016" name="Nat. Commun.">
        <title>Ectomycorrhizal ecology is imprinted in the genome of the dominant symbiotic fungus Cenococcum geophilum.</title>
        <authorList>
            <consortium name="DOE Joint Genome Institute"/>
            <person name="Peter M."/>
            <person name="Kohler A."/>
            <person name="Ohm R.A."/>
            <person name="Kuo A."/>
            <person name="Krutzmann J."/>
            <person name="Morin E."/>
            <person name="Arend M."/>
            <person name="Barry K.W."/>
            <person name="Binder M."/>
            <person name="Choi C."/>
            <person name="Clum A."/>
            <person name="Copeland A."/>
            <person name="Grisel N."/>
            <person name="Haridas S."/>
            <person name="Kipfer T."/>
            <person name="LaButti K."/>
            <person name="Lindquist E."/>
            <person name="Lipzen A."/>
            <person name="Maire R."/>
            <person name="Meier B."/>
            <person name="Mihaltcheva S."/>
            <person name="Molinier V."/>
            <person name="Murat C."/>
            <person name="Poggeler S."/>
            <person name="Quandt C.A."/>
            <person name="Sperisen C."/>
            <person name="Tritt A."/>
            <person name="Tisserant E."/>
            <person name="Crous P.W."/>
            <person name="Henrissat B."/>
            <person name="Nehls U."/>
            <person name="Egli S."/>
            <person name="Spatafora J.W."/>
            <person name="Grigoriev I.V."/>
            <person name="Martin F.M."/>
        </authorList>
    </citation>
    <scope>NUCLEOTIDE SEQUENCE [LARGE SCALE GENOMIC DNA]</scope>
    <source>
        <strain evidence="2 3">CBS 207.34</strain>
    </source>
</reference>
<gene>
    <name evidence="2" type="ORF">AOQ84DRAFT_371345</name>
</gene>
<dbReference type="EMBL" id="KV748582">
    <property type="protein sequence ID" value="OCL14364.1"/>
    <property type="molecule type" value="Genomic_DNA"/>
</dbReference>
<protein>
    <submittedName>
        <fullName evidence="2">Uncharacterized protein</fullName>
    </submittedName>
</protein>
<accession>A0A8E2FC97</accession>
<evidence type="ECO:0000313" key="2">
    <source>
        <dbReference type="EMBL" id="OCL14364.1"/>
    </source>
</evidence>